<name>C2EVM4_9LACO</name>
<gene>
    <name evidence="2" type="ORF">HMPREF0549_1510</name>
</gene>
<feature type="transmembrane region" description="Helical" evidence="1">
    <location>
        <begin position="182"/>
        <end position="202"/>
    </location>
</feature>
<feature type="transmembrane region" description="Helical" evidence="1">
    <location>
        <begin position="43"/>
        <end position="61"/>
    </location>
</feature>
<dbReference type="STRING" id="1423814.HMPREF0549_1510"/>
<keyword evidence="1" id="KW-1133">Transmembrane helix</keyword>
<feature type="transmembrane region" description="Helical" evidence="1">
    <location>
        <begin position="284"/>
        <end position="306"/>
    </location>
</feature>
<evidence type="ECO:0000313" key="3">
    <source>
        <dbReference type="Proteomes" id="UP000004483"/>
    </source>
</evidence>
<dbReference type="AlphaFoldDB" id="C2EVM4"/>
<organism evidence="2 3">
    <name type="scientific">Limosilactobacillus vaginalis DSM 5837 = ATCC 49540</name>
    <dbReference type="NCBI Taxonomy" id="1423814"/>
    <lineage>
        <taxon>Bacteria</taxon>
        <taxon>Bacillati</taxon>
        <taxon>Bacillota</taxon>
        <taxon>Bacilli</taxon>
        <taxon>Lactobacillales</taxon>
        <taxon>Lactobacillaceae</taxon>
        <taxon>Limosilactobacillus</taxon>
    </lineage>
</organism>
<feature type="transmembrane region" description="Helical" evidence="1">
    <location>
        <begin position="208"/>
        <end position="224"/>
    </location>
</feature>
<evidence type="ECO:0008006" key="4">
    <source>
        <dbReference type="Google" id="ProtNLM"/>
    </source>
</evidence>
<dbReference type="Proteomes" id="UP000004483">
    <property type="component" value="Unassembled WGS sequence"/>
</dbReference>
<sequence>MIQKLSNYLVNIFLVLLGTISLIGAVTELAVMQNKLSVTKNILFTSLVLVIVCIFIFRKQVKNLVELCCASKYIFNVIFLVIFCGLIFYQLNMIQALTGIMEFDPAFIYSLILHKPIVGSSYFSWYPNLLLLLNIENVVYHLLDNPNIYFFLKSLNVINLFLIDAGLMLIFLTVKKQLNKKYAFITLLMAILIFGLTPYIAIPYSDNWAFFLMSIYIFLLSTIYNKKQFHFNIIPIIFIGIDSALLYKMKPSTIIVLIATIVVLFVTILSKGKQYLNFQNIKKQLLILFLFIMPFLLTISTCDYFVDNNNLIKIEKNSSAGPLHFMAMGLHGDGGYWWDFNSKDESLPPKDRKGYEIKVIKKDIRDFGT</sequence>
<feature type="transmembrane region" description="Helical" evidence="1">
    <location>
        <begin position="12"/>
        <end position="31"/>
    </location>
</feature>
<dbReference type="EMBL" id="ACGV01000158">
    <property type="protein sequence ID" value="EEJ40044.1"/>
    <property type="molecule type" value="Genomic_DNA"/>
</dbReference>
<feature type="non-terminal residue" evidence="2">
    <location>
        <position position="369"/>
    </location>
</feature>
<dbReference type="HOGENOM" id="CLU_751261_0_0_9"/>
<protein>
    <recommendedName>
        <fullName evidence="4">Glycosyltransferase RgtA/B/C/D-like domain-containing protein</fullName>
    </recommendedName>
</protein>
<feature type="transmembrane region" description="Helical" evidence="1">
    <location>
        <begin position="253"/>
        <end position="272"/>
    </location>
</feature>
<reference evidence="2 3" key="1">
    <citation type="submission" date="2009-01" db="EMBL/GenBank/DDBJ databases">
        <authorList>
            <person name="Qin X."/>
            <person name="Bachman B."/>
            <person name="Battles P."/>
            <person name="Bell A."/>
            <person name="Bess C."/>
            <person name="Bickham C."/>
            <person name="Chaboub L."/>
            <person name="Chen D."/>
            <person name="Coyle M."/>
            <person name="Deiros D.R."/>
            <person name="Dinh H."/>
            <person name="Forbes L."/>
            <person name="Fowler G."/>
            <person name="Francisco L."/>
            <person name="Fu Q."/>
            <person name="Gubbala S."/>
            <person name="Hale W."/>
            <person name="Han Y."/>
            <person name="Hemphill L."/>
            <person name="Highlander S.K."/>
            <person name="Hirani K."/>
            <person name="Hogues M."/>
            <person name="Jackson L."/>
            <person name="Jakkamsetti A."/>
            <person name="Javaid M."/>
            <person name="Jiang H."/>
            <person name="Korchina V."/>
            <person name="Kovar C."/>
            <person name="Lara F."/>
            <person name="Lee S."/>
            <person name="Mata R."/>
            <person name="Mathew T."/>
            <person name="Moen C."/>
            <person name="Morales K."/>
            <person name="Munidasa M."/>
            <person name="Nazareth L."/>
            <person name="Ngo R."/>
            <person name="Nguyen L."/>
            <person name="Okwuonu G."/>
            <person name="Ongeri F."/>
            <person name="Patil S."/>
            <person name="Petrosino J."/>
            <person name="Pham C."/>
            <person name="Pham P."/>
            <person name="Pu L.-L."/>
            <person name="Puazo M."/>
            <person name="Raj R."/>
            <person name="Reid J."/>
            <person name="Rouhana J."/>
            <person name="Saada N."/>
            <person name="Shang Y."/>
            <person name="Simmons D."/>
            <person name="Thornton R."/>
            <person name="Warren J."/>
            <person name="Weissenberger G."/>
            <person name="Zhang J."/>
            <person name="Zhang L."/>
            <person name="Zhou C."/>
            <person name="Zhu D."/>
            <person name="Muzny D."/>
            <person name="Worley K."/>
            <person name="Gibbs R."/>
        </authorList>
    </citation>
    <scope>NUCLEOTIDE SEQUENCE [LARGE SCALE GENOMIC DNA]</scope>
    <source>
        <strain evidence="2 3">ATCC 49540</strain>
    </source>
</reference>
<keyword evidence="1" id="KW-0472">Membrane</keyword>
<accession>C2EVM4</accession>
<proteinExistence type="predicted"/>
<feature type="transmembrane region" description="Helical" evidence="1">
    <location>
        <begin position="73"/>
        <end position="94"/>
    </location>
</feature>
<dbReference type="eggNOG" id="COG1807">
    <property type="taxonomic scope" value="Bacteria"/>
</dbReference>
<feature type="transmembrane region" description="Helical" evidence="1">
    <location>
        <begin position="148"/>
        <end position="170"/>
    </location>
</feature>
<keyword evidence="1" id="KW-0812">Transmembrane</keyword>
<evidence type="ECO:0000256" key="1">
    <source>
        <dbReference type="SAM" id="Phobius"/>
    </source>
</evidence>
<dbReference type="RefSeq" id="WP_003716777.1">
    <property type="nucleotide sequence ID" value="NZ_GG693412.1"/>
</dbReference>
<comment type="caution">
    <text evidence="2">The sequence shown here is derived from an EMBL/GenBank/DDBJ whole genome shotgun (WGS) entry which is preliminary data.</text>
</comment>
<evidence type="ECO:0000313" key="2">
    <source>
        <dbReference type="EMBL" id="EEJ40044.1"/>
    </source>
</evidence>